<dbReference type="GO" id="GO:0008657">
    <property type="term" value="F:DNA topoisomerase type II (double strand cut, ATP-hydrolyzing) inhibitor activity"/>
    <property type="evidence" value="ECO:0007669"/>
    <property type="project" value="UniProtKB-UniRule"/>
</dbReference>
<protein>
    <recommendedName>
        <fullName evidence="3">DNA gyrase inhibitor YacG</fullName>
    </recommendedName>
</protein>
<evidence type="ECO:0000256" key="1">
    <source>
        <dbReference type="ARBA" id="ARBA00022723"/>
    </source>
</evidence>
<organism evidence="5 6">
    <name type="scientific">Paracoccus laeviglucosivorans</name>
    <dbReference type="NCBI Taxonomy" id="1197861"/>
    <lineage>
        <taxon>Bacteria</taxon>
        <taxon>Pseudomonadati</taxon>
        <taxon>Pseudomonadota</taxon>
        <taxon>Alphaproteobacteria</taxon>
        <taxon>Rhodobacterales</taxon>
        <taxon>Paracoccaceae</taxon>
        <taxon>Paracoccus</taxon>
    </lineage>
</organism>
<evidence type="ECO:0000256" key="4">
    <source>
        <dbReference type="SAM" id="MobiDB-lite"/>
    </source>
</evidence>
<keyword evidence="2 3" id="KW-0862">Zinc</keyword>
<feature type="binding site" evidence="3">
    <location>
        <position position="6"/>
    </location>
    <ligand>
        <name>Zn(2+)</name>
        <dbReference type="ChEBI" id="CHEBI:29105"/>
    </ligand>
</feature>
<dbReference type="GO" id="GO:0008270">
    <property type="term" value="F:zinc ion binding"/>
    <property type="evidence" value="ECO:0007669"/>
    <property type="project" value="UniProtKB-UniRule"/>
</dbReference>
<keyword evidence="6" id="KW-1185">Reference proteome</keyword>
<dbReference type="InterPro" id="IPR013088">
    <property type="entry name" value="Znf_NHR/GATA"/>
</dbReference>
<dbReference type="OrthoDB" id="9809663at2"/>
<name>A0A521D605_9RHOB</name>
<gene>
    <name evidence="3" type="primary">yacG</name>
    <name evidence="5" type="ORF">SAMN06265221_10660</name>
</gene>
<keyword evidence="1 3" id="KW-0479">Metal-binding</keyword>
<dbReference type="AlphaFoldDB" id="A0A521D605"/>
<dbReference type="GO" id="GO:0006355">
    <property type="term" value="P:regulation of DNA-templated transcription"/>
    <property type="evidence" value="ECO:0007669"/>
    <property type="project" value="InterPro"/>
</dbReference>
<comment type="subunit">
    <text evidence="3">Interacts with GyrB.</text>
</comment>
<evidence type="ECO:0000313" key="5">
    <source>
        <dbReference type="EMBL" id="SMO66320.1"/>
    </source>
</evidence>
<feature type="binding site" evidence="3">
    <location>
        <position position="3"/>
    </location>
    <ligand>
        <name>Zn(2+)</name>
        <dbReference type="ChEBI" id="CHEBI:29105"/>
    </ligand>
</feature>
<evidence type="ECO:0000313" key="6">
    <source>
        <dbReference type="Proteomes" id="UP000319014"/>
    </source>
</evidence>
<evidence type="ECO:0000256" key="2">
    <source>
        <dbReference type="ARBA" id="ARBA00022833"/>
    </source>
</evidence>
<comment type="cofactor">
    <cofactor evidence="3">
        <name>Zn(2+)</name>
        <dbReference type="ChEBI" id="CHEBI:29105"/>
    </cofactor>
    <text evidence="3">Binds 1 zinc ion.</text>
</comment>
<evidence type="ECO:0000256" key="3">
    <source>
        <dbReference type="HAMAP-Rule" id="MF_00649"/>
    </source>
</evidence>
<comment type="function">
    <text evidence="3">Inhibits all the catalytic activities of DNA gyrase by preventing its interaction with DNA. Acts by binding directly to the C-terminal domain of GyrB, which probably disrupts DNA binding by the gyrase.</text>
</comment>
<accession>A0A521D605</accession>
<proteinExistence type="inferred from homology"/>
<dbReference type="HAMAP" id="MF_00649">
    <property type="entry name" value="DNA_gyrase_inhibitor_YacG"/>
    <property type="match status" value="1"/>
</dbReference>
<comment type="similarity">
    <text evidence="3">Belongs to the DNA gyrase inhibitor YacG family.</text>
</comment>
<dbReference type="Proteomes" id="UP000319014">
    <property type="component" value="Unassembled WGS sequence"/>
</dbReference>
<sequence>MACPICGKPATERYRPFCSRRCADVDLAHWLRGDYRIPGEPVDDPDAALGNASGQRDTEE</sequence>
<feature type="region of interest" description="Disordered" evidence="4">
    <location>
        <begin position="36"/>
        <end position="60"/>
    </location>
</feature>
<dbReference type="PANTHER" id="PTHR36150:SF1">
    <property type="entry name" value="DNA GYRASE INHIBITOR YACG"/>
    <property type="match status" value="1"/>
</dbReference>
<reference evidence="5 6" key="1">
    <citation type="submission" date="2017-05" db="EMBL/GenBank/DDBJ databases">
        <authorList>
            <person name="Varghese N."/>
            <person name="Submissions S."/>
        </authorList>
    </citation>
    <scope>NUCLEOTIDE SEQUENCE [LARGE SCALE GENOMIC DNA]</scope>
    <source>
        <strain evidence="5 6">DSM 100094</strain>
    </source>
</reference>
<feature type="binding site" evidence="3">
    <location>
        <position position="18"/>
    </location>
    <ligand>
        <name>Zn(2+)</name>
        <dbReference type="ChEBI" id="CHEBI:29105"/>
    </ligand>
</feature>
<dbReference type="RefSeq" id="WP_142662919.1">
    <property type="nucleotide sequence ID" value="NZ_FXTK01000006.1"/>
</dbReference>
<dbReference type="InterPro" id="IPR005584">
    <property type="entry name" value="DNA_gyrase_inhibitor_YacG"/>
</dbReference>
<feature type="binding site" evidence="3">
    <location>
        <position position="22"/>
    </location>
    <ligand>
        <name>Zn(2+)</name>
        <dbReference type="ChEBI" id="CHEBI:29105"/>
    </ligand>
</feature>
<dbReference type="PANTHER" id="PTHR36150">
    <property type="entry name" value="DNA GYRASE INHIBITOR YACG"/>
    <property type="match status" value="1"/>
</dbReference>
<dbReference type="Gene3D" id="3.30.50.10">
    <property type="entry name" value="Erythroid Transcription Factor GATA-1, subunit A"/>
    <property type="match status" value="1"/>
</dbReference>
<dbReference type="EMBL" id="FXTK01000006">
    <property type="protein sequence ID" value="SMO66320.1"/>
    <property type="molecule type" value="Genomic_DNA"/>
</dbReference>
<dbReference type="SUPFAM" id="SSF57716">
    <property type="entry name" value="Glucocorticoid receptor-like (DNA-binding domain)"/>
    <property type="match status" value="1"/>
</dbReference>
<dbReference type="Pfam" id="PF03884">
    <property type="entry name" value="YacG"/>
    <property type="match status" value="1"/>
</dbReference>